<evidence type="ECO:0000313" key="12">
    <source>
        <dbReference type="Proteomes" id="UP000177912"/>
    </source>
</evidence>
<dbReference type="GO" id="GO:0004588">
    <property type="term" value="F:orotate phosphoribosyltransferase activity"/>
    <property type="evidence" value="ECO:0007669"/>
    <property type="project" value="UniProtKB-UniRule"/>
</dbReference>
<keyword evidence="8" id="KW-0511">Multifunctional enzyme</keyword>
<sequence length="201" mass="22793">MNKENLIKKLYDIGGLKFGAFKLKTGLLSPFYIDLRVTVSYPEILKTISDLMWNKVKNLKFDFLCGIPYTALPFATIMSVENTVPMIMKRKELKGYGTNKLLEGVFEEGKTCLLVDDMITNGLSKFESIKPIEEAGLKVQDIVVLLDRQQGGPENLKKKGYNLVSVFTVTEAVDLLLKVGKIDQKKYEIVINFIKDNQMKE</sequence>
<comment type="function">
    <text evidence="9">Catalyzes the transfer of a ribosyl phosphate group from 5-phosphoribose 1-diphosphate to orotate, leading to the formation of orotidine monophosphate (OMP).</text>
</comment>
<dbReference type="PANTHER" id="PTHR19278:SF9">
    <property type="entry name" value="URIDINE 5'-MONOPHOSPHATE SYNTHASE"/>
    <property type="match status" value="1"/>
</dbReference>
<dbReference type="NCBIfam" id="TIGR00336">
    <property type="entry name" value="pyrE"/>
    <property type="match status" value="1"/>
</dbReference>
<evidence type="ECO:0000259" key="10">
    <source>
        <dbReference type="Pfam" id="PF00156"/>
    </source>
</evidence>
<dbReference type="EMBL" id="MFEI01000008">
    <property type="protein sequence ID" value="OGE81340.1"/>
    <property type="molecule type" value="Genomic_DNA"/>
</dbReference>
<dbReference type="STRING" id="1817822.A2826_02175"/>
<dbReference type="AlphaFoldDB" id="A0A1F5NVF9"/>
<name>A0A1F5NVF9_9BACT</name>
<evidence type="ECO:0000256" key="1">
    <source>
        <dbReference type="ARBA" id="ARBA00004861"/>
    </source>
</evidence>
<feature type="binding site" description="in other chain" evidence="9">
    <location>
        <position position="91"/>
    </location>
    <ligand>
        <name>5-phospho-alpha-D-ribose 1-diphosphate</name>
        <dbReference type="ChEBI" id="CHEBI:58017"/>
        <note>ligand shared between dimeric partners</note>
    </ligand>
</feature>
<dbReference type="UniPathway" id="UPA00070">
    <property type="reaction ID" value="UER00119"/>
</dbReference>
<comment type="similarity">
    <text evidence="9">Belongs to the purine/pyrimidine phosphoribosyltransferase family. PyrE subfamily.</text>
</comment>
<gene>
    <name evidence="9" type="primary">pyrE</name>
    <name evidence="11" type="ORF">A2826_02175</name>
</gene>
<comment type="caution">
    <text evidence="11">The sequence shown here is derived from an EMBL/GenBank/DDBJ whole genome shotgun (WGS) entry which is preliminary data.</text>
</comment>
<keyword evidence="9" id="KW-0460">Magnesium</keyword>
<evidence type="ECO:0000256" key="8">
    <source>
        <dbReference type="ARBA" id="ARBA00023268"/>
    </source>
</evidence>
<keyword evidence="7" id="KW-0456">Lyase</keyword>
<evidence type="ECO:0000313" key="11">
    <source>
        <dbReference type="EMBL" id="OGE81340.1"/>
    </source>
</evidence>
<keyword evidence="5" id="KW-0210">Decarboxylase</keyword>
<dbReference type="CDD" id="cd06223">
    <property type="entry name" value="PRTases_typeI"/>
    <property type="match status" value="1"/>
</dbReference>
<feature type="binding site" description="in other chain" evidence="9">
    <location>
        <position position="24"/>
    </location>
    <ligand>
        <name>5-phospho-alpha-D-ribose 1-diphosphate</name>
        <dbReference type="ChEBI" id="CHEBI:58017"/>
        <note>ligand shared between dimeric partners</note>
    </ligand>
</feature>
<accession>A0A1F5NVF9</accession>
<evidence type="ECO:0000256" key="5">
    <source>
        <dbReference type="ARBA" id="ARBA00022793"/>
    </source>
</evidence>
<dbReference type="InterPro" id="IPR029057">
    <property type="entry name" value="PRTase-like"/>
</dbReference>
<comment type="catalytic activity">
    <reaction evidence="9">
        <text>orotidine 5'-phosphate + diphosphate = orotate + 5-phospho-alpha-D-ribose 1-diphosphate</text>
        <dbReference type="Rhea" id="RHEA:10380"/>
        <dbReference type="ChEBI" id="CHEBI:30839"/>
        <dbReference type="ChEBI" id="CHEBI:33019"/>
        <dbReference type="ChEBI" id="CHEBI:57538"/>
        <dbReference type="ChEBI" id="CHEBI:58017"/>
        <dbReference type="EC" id="2.4.2.10"/>
    </reaction>
</comment>
<feature type="domain" description="Phosphoribosyltransferase" evidence="10">
    <location>
        <begin position="42"/>
        <end position="157"/>
    </location>
</feature>
<feature type="binding site" evidence="9">
    <location>
        <position position="120"/>
    </location>
    <ligand>
        <name>orotate</name>
        <dbReference type="ChEBI" id="CHEBI:30839"/>
    </ligand>
</feature>
<dbReference type="InterPro" id="IPR004467">
    <property type="entry name" value="Or_phspho_trans_dom"/>
</dbReference>
<comment type="pathway">
    <text evidence="2 9">Pyrimidine metabolism; UMP biosynthesis via de novo pathway; UMP from orotate: step 1/2.</text>
</comment>
<dbReference type="GO" id="GO:0004590">
    <property type="term" value="F:orotidine-5'-phosphate decarboxylase activity"/>
    <property type="evidence" value="ECO:0007669"/>
    <property type="project" value="TreeGrafter"/>
</dbReference>
<organism evidence="11 12">
    <name type="scientific">Candidatus Doudnabacteria bacterium RIFCSPHIGHO2_01_FULL_43_23</name>
    <dbReference type="NCBI Taxonomy" id="1817822"/>
    <lineage>
        <taxon>Bacteria</taxon>
        <taxon>Candidatus Doudnaibacteriota</taxon>
    </lineage>
</organism>
<evidence type="ECO:0000256" key="9">
    <source>
        <dbReference type="HAMAP-Rule" id="MF_01208"/>
    </source>
</evidence>
<keyword evidence="6 9" id="KW-0665">Pyrimidine biosynthesis</keyword>
<comment type="cofactor">
    <cofactor evidence="9">
        <name>Mg(2+)</name>
        <dbReference type="ChEBI" id="CHEBI:18420"/>
    </cofactor>
</comment>
<proteinExistence type="inferred from homology"/>
<feature type="binding site" evidence="9">
    <location>
        <position position="148"/>
    </location>
    <ligand>
        <name>orotate</name>
        <dbReference type="ChEBI" id="CHEBI:30839"/>
    </ligand>
</feature>
<dbReference type="Gene3D" id="3.40.50.2020">
    <property type="match status" value="1"/>
</dbReference>
<dbReference type="EC" id="2.4.2.10" evidence="9"/>
<dbReference type="InterPro" id="IPR023031">
    <property type="entry name" value="OPRT"/>
</dbReference>
<evidence type="ECO:0000256" key="2">
    <source>
        <dbReference type="ARBA" id="ARBA00004889"/>
    </source>
</evidence>
<protein>
    <recommendedName>
        <fullName evidence="9">Orotate phosphoribosyltransferase</fullName>
        <shortName evidence="9">OPRT</shortName>
        <shortName evidence="9">OPRTase</shortName>
        <ecNumber evidence="9">2.4.2.10</ecNumber>
    </recommendedName>
</protein>
<comment type="caution">
    <text evidence="9">Lacks conserved residue(s) required for the propagation of feature annotation.</text>
</comment>
<keyword evidence="3 9" id="KW-0328">Glycosyltransferase</keyword>
<feature type="binding site" description="in other chain" evidence="9">
    <location>
        <begin position="116"/>
        <end position="124"/>
    </location>
    <ligand>
        <name>5-phospho-alpha-D-ribose 1-diphosphate</name>
        <dbReference type="ChEBI" id="CHEBI:58017"/>
        <note>ligand shared between dimeric partners</note>
    </ligand>
</feature>
<dbReference type="PANTHER" id="PTHR19278">
    <property type="entry name" value="OROTATE PHOSPHORIBOSYLTRANSFERASE"/>
    <property type="match status" value="1"/>
</dbReference>
<dbReference type="GO" id="GO:0044205">
    <property type="term" value="P:'de novo' UMP biosynthetic process"/>
    <property type="evidence" value="ECO:0007669"/>
    <property type="project" value="UniProtKB-UniRule"/>
</dbReference>
<evidence type="ECO:0000256" key="7">
    <source>
        <dbReference type="ARBA" id="ARBA00023239"/>
    </source>
</evidence>
<dbReference type="GO" id="GO:0019856">
    <property type="term" value="P:pyrimidine nucleobase biosynthetic process"/>
    <property type="evidence" value="ECO:0007669"/>
    <property type="project" value="TreeGrafter"/>
</dbReference>
<dbReference type="SUPFAM" id="SSF53271">
    <property type="entry name" value="PRTase-like"/>
    <property type="match status" value="1"/>
</dbReference>
<dbReference type="GO" id="GO:0000287">
    <property type="term" value="F:magnesium ion binding"/>
    <property type="evidence" value="ECO:0007669"/>
    <property type="project" value="UniProtKB-UniRule"/>
</dbReference>
<dbReference type="Pfam" id="PF00156">
    <property type="entry name" value="Pribosyltran"/>
    <property type="match status" value="1"/>
</dbReference>
<evidence type="ECO:0000256" key="3">
    <source>
        <dbReference type="ARBA" id="ARBA00022676"/>
    </source>
</evidence>
<reference evidence="11 12" key="1">
    <citation type="journal article" date="2016" name="Nat. Commun.">
        <title>Thousands of microbial genomes shed light on interconnected biogeochemical processes in an aquifer system.</title>
        <authorList>
            <person name="Anantharaman K."/>
            <person name="Brown C.T."/>
            <person name="Hug L.A."/>
            <person name="Sharon I."/>
            <person name="Castelle C.J."/>
            <person name="Probst A.J."/>
            <person name="Thomas B.C."/>
            <person name="Singh A."/>
            <person name="Wilkins M.J."/>
            <person name="Karaoz U."/>
            <person name="Brodie E.L."/>
            <person name="Williams K.H."/>
            <person name="Hubbard S.S."/>
            <person name="Banfield J.F."/>
        </authorList>
    </citation>
    <scope>NUCLEOTIDE SEQUENCE [LARGE SCALE GENOMIC DNA]</scope>
</reference>
<dbReference type="Proteomes" id="UP000177912">
    <property type="component" value="Unassembled WGS sequence"/>
</dbReference>
<comment type="subunit">
    <text evidence="9">Homodimer.</text>
</comment>
<comment type="pathway">
    <text evidence="1">Pyrimidine metabolism; UMP biosynthesis via de novo pathway; UMP from orotate: step 2/2.</text>
</comment>
<keyword evidence="4 9" id="KW-0808">Transferase</keyword>
<feature type="binding site" evidence="9">
    <location>
        <position position="94"/>
    </location>
    <ligand>
        <name>5-phospho-alpha-D-ribose 1-diphosphate</name>
        <dbReference type="ChEBI" id="CHEBI:58017"/>
        <note>ligand shared between dimeric partners</note>
    </ligand>
</feature>
<dbReference type="InterPro" id="IPR000836">
    <property type="entry name" value="PRTase_dom"/>
</dbReference>
<feature type="binding site" evidence="9">
    <location>
        <position position="90"/>
    </location>
    <ligand>
        <name>5-phospho-alpha-D-ribose 1-diphosphate</name>
        <dbReference type="ChEBI" id="CHEBI:58017"/>
        <note>ligand shared between dimeric partners</note>
    </ligand>
</feature>
<dbReference type="HAMAP" id="MF_01208">
    <property type="entry name" value="PyrE"/>
    <property type="match status" value="1"/>
</dbReference>
<evidence type="ECO:0000256" key="6">
    <source>
        <dbReference type="ARBA" id="ARBA00022975"/>
    </source>
</evidence>
<dbReference type="FunFam" id="3.40.50.2020:FF:000025">
    <property type="entry name" value="Uridine monophosphate synthetase"/>
    <property type="match status" value="1"/>
</dbReference>
<dbReference type="NCBIfam" id="NF010382">
    <property type="entry name" value="PRK13809.1"/>
    <property type="match status" value="1"/>
</dbReference>
<evidence type="ECO:0000256" key="4">
    <source>
        <dbReference type="ARBA" id="ARBA00022679"/>
    </source>
</evidence>